<dbReference type="Proteomes" id="UP000255110">
    <property type="component" value="Unassembled WGS sequence"/>
</dbReference>
<evidence type="ECO:0000313" key="2">
    <source>
        <dbReference type="EMBL" id="KTD77377.1"/>
    </source>
</evidence>
<dbReference type="PANTHER" id="PTHR43792">
    <property type="entry name" value="GNAT FAMILY, PUTATIVE (AFU_ORTHOLOGUE AFUA_3G00765)-RELATED-RELATED"/>
    <property type="match status" value="1"/>
</dbReference>
<dbReference type="Proteomes" id="UP000054820">
    <property type="component" value="Unassembled WGS sequence"/>
</dbReference>
<protein>
    <submittedName>
        <fullName evidence="3">GNAT family acetyltransferase</fullName>
    </submittedName>
</protein>
<dbReference type="InterPro" id="IPR000182">
    <property type="entry name" value="GNAT_dom"/>
</dbReference>
<dbReference type="Pfam" id="PF13302">
    <property type="entry name" value="Acetyltransf_3"/>
    <property type="match status" value="1"/>
</dbReference>
<reference evidence="2 4" key="1">
    <citation type="submission" date="2015-11" db="EMBL/GenBank/DDBJ databases">
        <title>Genomic analysis of 38 Legionella species identifies large and diverse effector repertoires.</title>
        <authorList>
            <person name="Burstein D."/>
            <person name="Amaro F."/>
            <person name="Zusman T."/>
            <person name="Lifshitz Z."/>
            <person name="Cohen O."/>
            <person name="Gilbert J.A."/>
            <person name="Pupko T."/>
            <person name="Shuman H.A."/>
            <person name="Segal G."/>
        </authorList>
    </citation>
    <scope>NUCLEOTIDE SEQUENCE [LARGE SCALE GENOMIC DNA]</scope>
    <source>
        <strain evidence="2 4">SC-18-C9</strain>
    </source>
</reference>
<gene>
    <name evidence="2" type="ORF">Lstg_1734</name>
    <name evidence="3" type="ORF">NCTC11991_00840</name>
</gene>
<dbReference type="GO" id="GO:0016747">
    <property type="term" value="F:acyltransferase activity, transferring groups other than amino-acyl groups"/>
    <property type="evidence" value="ECO:0007669"/>
    <property type="project" value="InterPro"/>
</dbReference>
<dbReference type="AlphaFoldDB" id="A0A378L6B6"/>
<dbReference type="InterPro" id="IPR051531">
    <property type="entry name" value="N-acetyltransferase"/>
</dbReference>
<evidence type="ECO:0000313" key="5">
    <source>
        <dbReference type="Proteomes" id="UP000255110"/>
    </source>
</evidence>
<accession>A0A378L6B6</accession>
<dbReference type="EMBL" id="LNYZ01000013">
    <property type="protein sequence ID" value="KTD77377.1"/>
    <property type="molecule type" value="Genomic_DNA"/>
</dbReference>
<sequence>MSDMHHFISIETARLMLRKPNQLDFLSLANLWKNETVRKHLGGVVNDNIINERINSIQNHWHSTGFGLCTVLRKNTTQIIGICGLHHSDEGIEISYMFFPKWWGQGFAYEAITASLNYGFVHLNIGKIIAITQEANSRSCYLLEKVGMRCVDTFIRYDAQQCLYELLNNQDTSKVLKSVMVNNG</sequence>
<dbReference type="PANTHER" id="PTHR43792:SF1">
    <property type="entry name" value="N-ACETYLTRANSFERASE DOMAIN-CONTAINING PROTEIN"/>
    <property type="match status" value="1"/>
</dbReference>
<dbReference type="EMBL" id="UGOY01000001">
    <property type="protein sequence ID" value="STY22257.1"/>
    <property type="molecule type" value="Genomic_DNA"/>
</dbReference>
<feature type="domain" description="N-acetyltransferase" evidence="1">
    <location>
        <begin position="15"/>
        <end position="169"/>
    </location>
</feature>
<dbReference type="PROSITE" id="PS51186">
    <property type="entry name" value="GNAT"/>
    <property type="match status" value="1"/>
</dbReference>
<organism evidence="3 5">
    <name type="scientific">Legionella steigerwaltii</name>
    <dbReference type="NCBI Taxonomy" id="460"/>
    <lineage>
        <taxon>Bacteria</taxon>
        <taxon>Pseudomonadati</taxon>
        <taxon>Pseudomonadota</taxon>
        <taxon>Gammaproteobacteria</taxon>
        <taxon>Legionellales</taxon>
        <taxon>Legionellaceae</taxon>
        <taxon>Legionella</taxon>
    </lineage>
</organism>
<evidence type="ECO:0000259" key="1">
    <source>
        <dbReference type="PROSITE" id="PS51186"/>
    </source>
</evidence>
<name>A0A378L6B6_9GAMM</name>
<keyword evidence="3" id="KW-0808">Transferase</keyword>
<dbReference type="InterPro" id="IPR016181">
    <property type="entry name" value="Acyl_CoA_acyltransferase"/>
</dbReference>
<evidence type="ECO:0000313" key="4">
    <source>
        <dbReference type="Proteomes" id="UP000054820"/>
    </source>
</evidence>
<keyword evidence="4" id="KW-1185">Reference proteome</keyword>
<dbReference type="Gene3D" id="3.40.630.30">
    <property type="match status" value="1"/>
</dbReference>
<evidence type="ECO:0000313" key="3">
    <source>
        <dbReference type="EMBL" id="STY22257.1"/>
    </source>
</evidence>
<reference evidence="3 5" key="2">
    <citation type="submission" date="2018-06" db="EMBL/GenBank/DDBJ databases">
        <authorList>
            <consortium name="Pathogen Informatics"/>
            <person name="Doyle S."/>
        </authorList>
    </citation>
    <scope>NUCLEOTIDE SEQUENCE [LARGE SCALE GENOMIC DNA]</scope>
    <source>
        <strain evidence="3 5">NCTC11991</strain>
    </source>
</reference>
<dbReference type="STRING" id="460.Lstg_1734"/>
<dbReference type="SUPFAM" id="SSF55729">
    <property type="entry name" value="Acyl-CoA N-acyltransferases (Nat)"/>
    <property type="match status" value="1"/>
</dbReference>
<proteinExistence type="predicted"/>